<dbReference type="WBParaSite" id="JU765_v2.g4576.t1">
    <property type="protein sequence ID" value="JU765_v2.g4576.t1"/>
    <property type="gene ID" value="JU765_v2.g4576"/>
</dbReference>
<dbReference type="Proteomes" id="UP000887576">
    <property type="component" value="Unplaced"/>
</dbReference>
<name>A0AC34R979_9BILA</name>
<proteinExistence type="predicted"/>
<organism evidence="1 2">
    <name type="scientific">Panagrolaimus sp. JU765</name>
    <dbReference type="NCBI Taxonomy" id="591449"/>
    <lineage>
        <taxon>Eukaryota</taxon>
        <taxon>Metazoa</taxon>
        <taxon>Ecdysozoa</taxon>
        <taxon>Nematoda</taxon>
        <taxon>Chromadorea</taxon>
        <taxon>Rhabditida</taxon>
        <taxon>Tylenchina</taxon>
        <taxon>Panagrolaimomorpha</taxon>
        <taxon>Panagrolaimoidea</taxon>
        <taxon>Panagrolaimidae</taxon>
        <taxon>Panagrolaimus</taxon>
    </lineage>
</organism>
<protein>
    <submittedName>
        <fullName evidence="2">Uncharacterized protein</fullName>
    </submittedName>
</protein>
<evidence type="ECO:0000313" key="1">
    <source>
        <dbReference type="Proteomes" id="UP000887576"/>
    </source>
</evidence>
<accession>A0AC34R979</accession>
<evidence type="ECO:0000313" key="2">
    <source>
        <dbReference type="WBParaSite" id="JU765_v2.g4576.t1"/>
    </source>
</evidence>
<reference evidence="2" key="1">
    <citation type="submission" date="2022-11" db="UniProtKB">
        <authorList>
            <consortium name="WormBaseParasite"/>
        </authorList>
    </citation>
    <scope>IDENTIFICATION</scope>
</reference>
<sequence>MASVWFTFFSLIIVSFFWENESTIDFFQNNPSYGYDFEEKNINDVVLGPLPVSKPLGEVSGVAFDKDGRLLAFHRADRVWDQK</sequence>